<dbReference type="HOGENOM" id="CLU_2912439_0_0_14"/>
<protein>
    <submittedName>
        <fullName evidence="2">Uncharacterized protein</fullName>
    </submittedName>
</protein>
<gene>
    <name evidence="2" type="ordered locus">AYWB_152</name>
</gene>
<keyword evidence="1" id="KW-1133">Transmembrane helix</keyword>
<keyword evidence="1" id="KW-0812">Transmembrane</keyword>
<dbReference type="EMBL" id="CP000061">
    <property type="protein sequence ID" value="ABC65269.1"/>
    <property type="molecule type" value="Genomic_DNA"/>
</dbReference>
<evidence type="ECO:0000313" key="3">
    <source>
        <dbReference type="Proteomes" id="UP000001934"/>
    </source>
</evidence>
<evidence type="ECO:0000256" key="1">
    <source>
        <dbReference type="SAM" id="Phobius"/>
    </source>
</evidence>
<feature type="transmembrane region" description="Helical" evidence="1">
    <location>
        <begin position="20"/>
        <end position="36"/>
    </location>
</feature>
<reference evidence="2 3" key="1">
    <citation type="journal article" date="2006" name="J. Bacteriol.">
        <title>Living with genome instability: the adaptation of phytoplasmas to diverse environments of their insect and plant hosts.</title>
        <authorList>
            <person name="Bai X."/>
            <person name="Zhang J."/>
            <person name="Ewing A."/>
            <person name="Miller S.A."/>
            <person name="Jancso Radek A."/>
            <person name="Shevchenko D.V."/>
            <person name="Tsukerman K."/>
            <person name="Walunas T."/>
            <person name="Lapidus A."/>
            <person name="Campbell J.W."/>
            <person name="Hogenhout S.A."/>
        </authorList>
    </citation>
    <scope>NUCLEOTIDE SEQUENCE [LARGE SCALE GENOMIC DNA]</scope>
    <source>
        <strain evidence="2 3">AYWB</strain>
    </source>
</reference>
<evidence type="ECO:0000313" key="2">
    <source>
        <dbReference type="EMBL" id="ABC65269.1"/>
    </source>
</evidence>
<keyword evidence="1" id="KW-0472">Membrane</keyword>
<organism evidence="2 3">
    <name type="scientific">Aster yellows witches'-broom phytoplasma (strain AYWB)</name>
    <dbReference type="NCBI Taxonomy" id="322098"/>
    <lineage>
        <taxon>Bacteria</taxon>
        <taxon>Bacillati</taxon>
        <taxon>Mycoplasmatota</taxon>
        <taxon>Mollicutes</taxon>
        <taxon>Acholeplasmatales</taxon>
        <taxon>Acholeplasmataceae</taxon>
        <taxon>Candidatus Phytoplasma</taxon>
        <taxon>16SrI (Aster yellows group)</taxon>
    </lineage>
</organism>
<accession>Q2NJX4</accession>
<keyword evidence="3" id="KW-1185">Reference proteome</keyword>
<proteinExistence type="predicted"/>
<sequence>MKLEKKGILNMYLILKKIKFSSKLYLIIFIFIYLLLNFHQKNLVFAQEKIDLIEKKLIILK</sequence>
<dbReference type="KEGG" id="ayw:AYWB_152"/>
<dbReference type="AlphaFoldDB" id="Q2NJX4"/>
<dbReference type="Proteomes" id="UP000001934">
    <property type="component" value="Chromosome"/>
</dbReference>
<name>Q2NJX4_AYWBP</name>